<protein>
    <submittedName>
        <fullName evidence="2">Uncharacterized protein</fullName>
    </submittedName>
</protein>
<evidence type="ECO:0000256" key="1">
    <source>
        <dbReference type="SAM" id="MobiDB-lite"/>
    </source>
</evidence>
<dbReference type="RefSeq" id="WP_095615051.1">
    <property type="nucleotide sequence ID" value="NZ_MVOH01000012.1"/>
</dbReference>
<dbReference type="EMBL" id="MVOH01000012">
    <property type="protein sequence ID" value="PAU67652.1"/>
    <property type="molecule type" value="Genomic_DNA"/>
</dbReference>
<proteinExistence type="predicted"/>
<reference evidence="2 3" key="1">
    <citation type="journal article" date="2017" name="ISME J.">
        <title>Unveiling bifidobacterial biogeography across the mammalian branch of the tree of life.</title>
        <authorList>
            <person name="Milani C."/>
            <person name="Mangifesta M."/>
            <person name="Mancabelli L."/>
            <person name="Lugli G.A."/>
            <person name="James K."/>
            <person name="Duranti S."/>
            <person name="Turroni F."/>
            <person name="Ferrario C."/>
            <person name="Ossiprandi M.C."/>
            <person name="van Sinderen D."/>
            <person name="Ventura M."/>
        </authorList>
    </citation>
    <scope>NUCLEOTIDE SEQUENCE [LARGE SCALE GENOMIC DNA]</scope>
    <source>
        <strain evidence="3">Ham19E</strain>
    </source>
</reference>
<comment type="caution">
    <text evidence="2">The sequence shown here is derived from an EMBL/GenBank/DDBJ whole genome shotgun (WGS) entry which is preliminary data.</text>
</comment>
<feature type="compositionally biased region" description="Basic and acidic residues" evidence="1">
    <location>
        <begin position="42"/>
        <end position="73"/>
    </location>
</feature>
<dbReference type="AlphaFoldDB" id="A0A2A2EFD8"/>
<sequence length="96" mass="10843">MTDDKKNIGDDLDNMSTTEVDDLKDIVRDTDHPYTDPVTGKPNEDVPHEDLGVALKSAERKAEHDAELEHAADIAEEDENANEWEDPELEDREATR</sequence>
<organism evidence="2 3">
    <name type="scientific">Bifidobacterium criceti</name>
    <dbReference type="NCBI Taxonomy" id="1960969"/>
    <lineage>
        <taxon>Bacteria</taxon>
        <taxon>Bacillati</taxon>
        <taxon>Actinomycetota</taxon>
        <taxon>Actinomycetes</taxon>
        <taxon>Bifidobacteriales</taxon>
        <taxon>Bifidobacteriaceae</taxon>
        <taxon>Bifidobacterium</taxon>
    </lineage>
</organism>
<keyword evidence="3" id="KW-1185">Reference proteome</keyword>
<name>A0A2A2EFD8_9BIFI</name>
<evidence type="ECO:0000313" key="3">
    <source>
        <dbReference type="Proteomes" id="UP000218399"/>
    </source>
</evidence>
<evidence type="ECO:0000313" key="2">
    <source>
        <dbReference type="EMBL" id="PAU67652.1"/>
    </source>
</evidence>
<feature type="compositionally biased region" description="Acidic residues" evidence="1">
    <location>
        <begin position="74"/>
        <end position="96"/>
    </location>
</feature>
<accession>A0A2A2EFD8</accession>
<feature type="region of interest" description="Disordered" evidence="1">
    <location>
        <begin position="1"/>
        <end position="96"/>
    </location>
</feature>
<dbReference type="Proteomes" id="UP000218399">
    <property type="component" value="Unassembled WGS sequence"/>
</dbReference>
<gene>
    <name evidence="2" type="ORF">B1526_1047</name>
</gene>
<dbReference type="OrthoDB" id="3240165at2"/>
<feature type="compositionally biased region" description="Basic and acidic residues" evidence="1">
    <location>
        <begin position="21"/>
        <end position="34"/>
    </location>
</feature>